<gene>
    <name evidence="1" type="ORF">SS1G_11330</name>
</gene>
<dbReference type="AlphaFoldDB" id="A7F160"/>
<sequence>MPMLLSLHLFLKCPALPRYFPLLRHGAVYWVYCPFDRKLTKDIGASLLTQNNSTHSVSIMDCEDRRIHAMIEHPRKQFPLRNDTYQLASWRFGWLWRGKSIQQPLK</sequence>
<dbReference type="RefSeq" id="XP_001587338.1">
    <property type="nucleotide sequence ID" value="XM_001587288.1"/>
</dbReference>
<proteinExistence type="predicted"/>
<organism evidence="1 2">
    <name type="scientific">Sclerotinia sclerotiorum (strain ATCC 18683 / 1980 / Ss-1)</name>
    <name type="common">White mold</name>
    <name type="synonym">Whetzelinia sclerotiorum</name>
    <dbReference type="NCBI Taxonomy" id="665079"/>
    <lineage>
        <taxon>Eukaryota</taxon>
        <taxon>Fungi</taxon>
        <taxon>Dikarya</taxon>
        <taxon>Ascomycota</taxon>
        <taxon>Pezizomycotina</taxon>
        <taxon>Leotiomycetes</taxon>
        <taxon>Helotiales</taxon>
        <taxon>Sclerotiniaceae</taxon>
        <taxon>Sclerotinia</taxon>
    </lineage>
</organism>
<reference evidence="2" key="1">
    <citation type="journal article" date="2011" name="PLoS Genet.">
        <title>Genomic analysis of the necrotrophic fungal pathogens Sclerotinia sclerotiorum and Botrytis cinerea.</title>
        <authorList>
            <person name="Amselem J."/>
            <person name="Cuomo C.A."/>
            <person name="van Kan J.A."/>
            <person name="Viaud M."/>
            <person name="Benito E.P."/>
            <person name="Couloux A."/>
            <person name="Coutinho P.M."/>
            <person name="de Vries R.P."/>
            <person name="Dyer P.S."/>
            <person name="Fillinger S."/>
            <person name="Fournier E."/>
            <person name="Gout L."/>
            <person name="Hahn M."/>
            <person name="Kohn L."/>
            <person name="Lapalu N."/>
            <person name="Plummer K.M."/>
            <person name="Pradier J.M."/>
            <person name="Quevillon E."/>
            <person name="Sharon A."/>
            <person name="Simon A."/>
            <person name="ten Have A."/>
            <person name="Tudzynski B."/>
            <person name="Tudzynski P."/>
            <person name="Wincker P."/>
            <person name="Andrew M."/>
            <person name="Anthouard V."/>
            <person name="Beever R.E."/>
            <person name="Beffa R."/>
            <person name="Benoit I."/>
            <person name="Bouzid O."/>
            <person name="Brault B."/>
            <person name="Chen Z."/>
            <person name="Choquer M."/>
            <person name="Collemare J."/>
            <person name="Cotton P."/>
            <person name="Danchin E.G."/>
            <person name="Da Silva C."/>
            <person name="Gautier A."/>
            <person name="Giraud C."/>
            <person name="Giraud T."/>
            <person name="Gonzalez C."/>
            <person name="Grossetete S."/>
            <person name="Guldener U."/>
            <person name="Henrissat B."/>
            <person name="Howlett B.J."/>
            <person name="Kodira C."/>
            <person name="Kretschmer M."/>
            <person name="Lappartient A."/>
            <person name="Leroch M."/>
            <person name="Levis C."/>
            <person name="Mauceli E."/>
            <person name="Neuveglise C."/>
            <person name="Oeser B."/>
            <person name="Pearson M."/>
            <person name="Poulain J."/>
            <person name="Poussereau N."/>
            <person name="Quesneville H."/>
            <person name="Rascle C."/>
            <person name="Schumacher J."/>
            <person name="Segurens B."/>
            <person name="Sexton A."/>
            <person name="Silva E."/>
            <person name="Sirven C."/>
            <person name="Soanes D.M."/>
            <person name="Talbot N.J."/>
            <person name="Templeton M."/>
            <person name="Yandava C."/>
            <person name="Yarden O."/>
            <person name="Zeng Q."/>
            <person name="Rollins J.A."/>
            <person name="Lebrun M.H."/>
            <person name="Dickman M."/>
        </authorList>
    </citation>
    <scope>NUCLEOTIDE SEQUENCE [LARGE SCALE GENOMIC DNA]</scope>
    <source>
        <strain evidence="2">ATCC 18683 / 1980 / Ss-1</strain>
    </source>
</reference>
<protein>
    <submittedName>
        <fullName evidence="1">Uncharacterized protein</fullName>
    </submittedName>
</protein>
<evidence type="ECO:0000313" key="2">
    <source>
        <dbReference type="Proteomes" id="UP000001312"/>
    </source>
</evidence>
<accession>A7F160</accession>
<dbReference type="EMBL" id="CH476638">
    <property type="protein sequence ID" value="EDN95452.1"/>
    <property type="molecule type" value="Genomic_DNA"/>
</dbReference>
<keyword evidence="2" id="KW-1185">Reference proteome</keyword>
<dbReference type="GeneID" id="5483506"/>
<dbReference type="KEGG" id="ssl:SS1G_11330"/>
<name>A7F160_SCLS1</name>
<dbReference type="InParanoid" id="A7F160"/>
<dbReference type="Proteomes" id="UP000001312">
    <property type="component" value="Unassembled WGS sequence"/>
</dbReference>
<evidence type="ECO:0000313" key="1">
    <source>
        <dbReference type="EMBL" id="EDN95452.1"/>
    </source>
</evidence>